<dbReference type="OrthoDB" id="5959102at2759"/>
<comment type="similarity">
    <text evidence="2">Belongs to the G-protein coupled receptor Fz/Smo family.</text>
</comment>
<protein>
    <submittedName>
        <fullName evidence="16">Frizzled-4</fullName>
    </submittedName>
</protein>
<evidence type="ECO:0000256" key="6">
    <source>
        <dbReference type="ARBA" id="ARBA00023136"/>
    </source>
</evidence>
<dbReference type="PRINTS" id="PR00489">
    <property type="entry name" value="FRIZZLED"/>
</dbReference>
<accession>A0A0R3S9A2</accession>
<feature type="domain" description="G-protein coupled receptors family 2 profile 2" evidence="13">
    <location>
        <begin position="202"/>
        <end position="390"/>
    </location>
</feature>
<comment type="caution">
    <text evidence="9">Lacks conserved residue(s) required for the propagation of feature annotation.</text>
</comment>
<evidence type="ECO:0000256" key="4">
    <source>
        <dbReference type="ARBA" id="ARBA00022692"/>
    </source>
</evidence>
<dbReference type="GO" id="GO:0017147">
    <property type="term" value="F:Wnt-protein binding"/>
    <property type="evidence" value="ECO:0007669"/>
    <property type="project" value="TreeGrafter"/>
</dbReference>
<dbReference type="GO" id="GO:0005886">
    <property type="term" value="C:plasma membrane"/>
    <property type="evidence" value="ECO:0007669"/>
    <property type="project" value="TreeGrafter"/>
</dbReference>
<feature type="chain" id="PRO_5043131139" evidence="11">
    <location>
        <begin position="20"/>
        <end position="621"/>
    </location>
</feature>
<evidence type="ECO:0000313" key="14">
    <source>
        <dbReference type="EMBL" id="VDL18115.1"/>
    </source>
</evidence>
<feature type="transmembrane region" description="Helical" evidence="10">
    <location>
        <begin position="460"/>
        <end position="478"/>
    </location>
</feature>
<keyword evidence="6 10" id="KW-0472">Membrane</keyword>
<feature type="disulfide bond" evidence="9">
    <location>
        <begin position="51"/>
        <end position="97"/>
    </location>
</feature>
<feature type="domain" description="FZ" evidence="12">
    <location>
        <begin position="38"/>
        <end position="158"/>
    </location>
</feature>
<feature type="signal peptide" evidence="11">
    <location>
        <begin position="1"/>
        <end position="19"/>
    </location>
</feature>
<dbReference type="Pfam" id="PF01534">
    <property type="entry name" value="Frizzled"/>
    <property type="match status" value="1"/>
</dbReference>
<evidence type="ECO:0000256" key="3">
    <source>
        <dbReference type="ARBA" id="ARBA00022473"/>
    </source>
</evidence>
<feature type="transmembrane region" description="Helical" evidence="10">
    <location>
        <begin position="320"/>
        <end position="339"/>
    </location>
</feature>
<evidence type="ECO:0000256" key="10">
    <source>
        <dbReference type="SAM" id="Phobius"/>
    </source>
</evidence>
<evidence type="ECO:0000256" key="9">
    <source>
        <dbReference type="PROSITE-ProRule" id="PRU00090"/>
    </source>
</evidence>
<proteinExistence type="inferred from homology"/>
<dbReference type="Pfam" id="PF01392">
    <property type="entry name" value="Fz"/>
    <property type="match status" value="1"/>
</dbReference>
<dbReference type="AlphaFoldDB" id="A0A0R3S9A2"/>
<dbReference type="GO" id="GO:0035567">
    <property type="term" value="P:non-canonical Wnt signaling pathway"/>
    <property type="evidence" value="ECO:0007669"/>
    <property type="project" value="TreeGrafter"/>
</dbReference>
<dbReference type="WBParaSite" id="HDID_0000080301-mRNA-1">
    <property type="protein sequence ID" value="HDID_0000080301-mRNA-1"/>
    <property type="gene ID" value="HDID_0000080301"/>
</dbReference>
<feature type="transmembrane region" description="Helical" evidence="10">
    <location>
        <begin position="290"/>
        <end position="308"/>
    </location>
</feature>
<evidence type="ECO:0000259" key="12">
    <source>
        <dbReference type="PROSITE" id="PS50038"/>
    </source>
</evidence>
<feature type="transmembrane region" description="Helical" evidence="10">
    <location>
        <begin position="359"/>
        <end position="388"/>
    </location>
</feature>
<dbReference type="EMBL" id="UYSG01000119">
    <property type="protein sequence ID" value="VDL18115.1"/>
    <property type="molecule type" value="Genomic_DNA"/>
</dbReference>
<feature type="disulfide bond" evidence="9">
    <location>
        <begin position="121"/>
        <end position="145"/>
    </location>
</feature>
<keyword evidence="3" id="KW-0217">Developmental protein</keyword>
<dbReference type="GO" id="GO:0060070">
    <property type="term" value="P:canonical Wnt signaling pathway"/>
    <property type="evidence" value="ECO:0007669"/>
    <property type="project" value="TreeGrafter"/>
</dbReference>
<feature type="transmembrane region" description="Helical" evidence="10">
    <location>
        <begin position="425"/>
        <end position="448"/>
    </location>
</feature>
<evidence type="ECO:0000256" key="7">
    <source>
        <dbReference type="ARBA" id="ARBA00023157"/>
    </source>
</evidence>
<dbReference type="SMART" id="SM00063">
    <property type="entry name" value="FRI"/>
    <property type="match status" value="1"/>
</dbReference>
<organism evidence="16">
    <name type="scientific">Hymenolepis diminuta</name>
    <name type="common">Rat tapeworm</name>
    <dbReference type="NCBI Taxonomy" id="6216"/>
    <lineage>
        <taxon>Eukaryota</taxon>
        <taxon>Metazoa</taxon>
        <taxon>Spiralia</taxon>
        <taxon>Lophotrochozoa</taxon>
        <taxon>Platyhelminthes</taxon>
        <taxon>Cestoda</taxon>
        <taxon>Eucestoda</taxon>
        <taxon>Cyclophyllidea</taxon>
        <taxon>Hymenolepididae</taxon>
        <taxon>Hymenolepis</taxon>
    </lineage>
</organism>
<gene>
    <name evidence="14" type="ORF">HDID_LOCUS804</name>
</gene>
<evidence type="ECO:0000259" key="13">
    <source>
        <dbReference type="PROSITE" id="PS50261"/>
    </source>
</evidence>
<comment type="subcellular location">
    <subcellularLocation>
        <location evidence="1">Membrane</location>
        <topology evidence="1">Multi-pass membrane protein</topology>
    </subcellularLocation>
</comment>
<dbReference type="PROSITE" id="PS50038">
    <property type="entry name" value="FZ"/>
    <property type="match status" value="1"/>
</dbReference>
<keyword evidence="11" id="KW-0732">Signal</keyword>
<dbReference type="GO" id="GO:0042813">
    <property type="term" value="F:Wnt receptor activity"/>
    <property type="evidence" value="ECO:0007669"/>
    <property type="project" value="TreeGrafter"/>
</dbReference>
<dbReference type="STRING" id="6216.A0A0R3S9A2"/>
<keyword evidence="5 10" id="KW-1133">Transmembrane helix</keyword>
<dbReference type="InterPro" id="IPR036790">
    <property type="entry name" value="Frizzled_dom_sf"/>
</dbReference>
<dbReference type="Proteomes" id="UP000274504">
    <property type="component" value="Unassembled WGS sequence"/>
</dbReference>
<dbReference type="PANTHER" id="PTHR11309">
    <property type="entry name" value="FRIZZLED"/>
    <property type="match status" value="1"/>
</dbReference>
<dbReference type="InterPro" id="IPR017981">
    <property type="entry name" value="GPCR_2-like_7TM"/>
</dbReference>
<dbReference type="SUPFAM" id="SSF63501">
    <property type="entry name" value="Frizzled cysteine-rich domain"/>
    <property type="match status" value="1"/>
</dbReference>
<dbReference type="InterPro" id="IPR000539">
    <property type="entry name" value="Frizzled/Smoothened_7TM"/>
</dbReference>
<dbReference type="InterPro" id="IPR015526">
    <property type="entry name" value="Frizzled/SFRP"/>
</dbReference>
<dbReference type="Gene3D" id="1.10.2000.10">
    <property type="entry name" value="Frizzled cysteine-rich domain"/>
    <property type="match status" value="1"/>
</dbReference>
<dbReference type="CDD" id="cd07066">
    <property type="entry name" value="CRD_FZ"/>
    <property type="match status" value="1"/>
</dbReference>
<dbReference type="Gene3D" id="1.20.1070.10">
    <property type="entry name" value="Rhodopsin 7-helix transmembrane proteins"/>
    <property type="match status" value="1"/>
</dbReference>
<dbReference type="PROSITE" id="PS50261">
    <property type="entry name" value="G_PROTEIN_RECEP_F2_4"/>
    <property type="match status" value="1"/>
</dbReference>
<evidence type="ECO:0000256" key="1">
    <source>
        <dbReference type="ARBA" id="ARBA00004141"/>
    </source>
</evidence>
<evidence type="ECO:0000313" key="15">
    <source>
        <dbReference type="Proteomes" id="UP000274504"/>
    </source>
</evidence>
<keyword evidence="7 9" id="KW-1015">Disulfide bond</keyword>
<keyword evidence="8" id="KW-0675">Receptor</keyword>
<feature type="disulfide bond" evidence="9">
    <location>
        <begin position="43"/>
        <end position="104"/>
    </location>
</feature>
<dbReference type="SMART" id="SM01330">
    <property type="entry name" value="Frizzled"/>
    <property type="match status" value="1"/>
</dbReference>
<reference evidence="14 15" key="2">
    <citation type="submission" date="2018-11" db="EMBL/GenBank/DDBJ databases">
        <authorList>
            <consortium name="Pathogen Informatics"/>
        </authorList>
    </citation>
    <scope>NUCLEOTIDE SEQUENCE [LARGE SCALE GENOMIC DNA]</scope>
</reference>
<evidence type="ECO:0000256" key="8">
    <source>
        <dbReference type="ARBA" id="ARBA00023170"/>
    </source>
</evidence>
<name>A0A0R3S9A2_HYMDI</name>
<evidence type="ECO:0000256" key="2">
    <source>
        <dbReference type="ARBA" id="ARBA00008077"/>
    </source>
</evidence>
<keyword evidence="4 10" id="KW-0812">Transmembrane</keyword>
<evidence type="ECO:0000313" key="16">
    <source>
        <dbReference type="WBParaSite" id="HDID_0000080301-mRNA-1"/>
    </source>
</evidence>
<evidence type="ECO:0000256" key="11">
    <source>
        <dbReference type="SAM" id="SignalP"/>
    </source>
</evidence>
<reference evidence="16" key="1">
    <citation type="submission" date="2017-02" db="UniProtKB">
        <authorList>
            <consortium name="WormBaseParasite"/>
        </authorList>
    </citation>
    <scope>IDENTIFICATION</scope>
</reference>
<evidence type="ECO:0000256" key="5">
    <source>
        <dbReference type="ARBA" id="ARBA00022989"/>
    </source>
</evidence>
<dbReference type="InterPro" id="IPR020067">
    <property type="entry name" value="Frizzled_dom"/>
</dbReference>
<feature type="transmembrane region" description="Helical" evidence="10">
    <location>
        <begin position="204"/>
        <end position="226"/>
    </location>
</feature>
<sequence length="621" mass="70875">MYTASVVLLLFFLLSTSNALTNRTLLDSEYPLRSIHETPISHCLPIEEPSCLGLEYTHTYLPNIIGLTSQSESAKRIHDYAPLLKLGCSSYLEFFLCSVYFPMCTESMGEQVLLKPCASFCNHVKHRCAPLMLSFNFPWPDELDCSRLPSDNEMCIRPHSFESDSHLTEIPTLIINETETITPEQRNTSISSEFTIKQKTIVKYILVGAVSLNAMFCLISVSLYTCNRNRFLHPLRPLVFLPQACMVEISSYLPQLLFRRDFKDVMMDHRLTNIACLGQFALAYYARTTIGIWFVILSLSWFLSACKSWAPEAIKSLERWLHAIAWVLPLFPPTFLLIFQKVDIDNLTNSCYIGHTNKLTYFLFVILPEACFILIGVAFLSLTLAYLLRMHSELKGFRPMLPNMTIKAMRTPANRRRLLKAINRVIFTIILVAGPLLLGVICDLWRHIDNTSGKICMRVLKVASIEMVGIGATLVLWYNHKSLRMLCPSKRNAKAASGVNFIRFQTLNPVTKVSLETTHSLIKLKRLLKSLLLPLLRRIDEFSPDLSSVSFSAYISKIFQPPPSEQIHESKQTRNWFLIFFPDPISTPTTNAETIPSRRLPAHRSSMEIKFQDFDEVLLLP</sequence>